<gene>
    <name evidence="1" type="ORF">ACE5LO_27675</name>
</gene>
<proteinExistence type="predicted"/>
<accession>A0ABV5C9G3</accession>
<comment type="caution">
    <text evidence="1">The sequence shown here is derived from an EMBL/GenBank/DDBJ whole genome shotgun (WGS) entry which is preliminary data.</text>
</comment>
<name>A0ABV5C9G3_9BACL</name>
<protein>
    <submittedName>
        <fullName evidence="1">Uncharacterized protein</fullName>
    </submittedName>
</protein>
<keyword evidence="2" id="KW-1185">Reference proteome</keyword>
<evidence type="ECO:0000313" key="1">
    <source>
        <dbReference type="EMBL" id="MFB5764139.1"/>
    </source>
</evidence>
<sequence length="85" mass="9989">MDEILKVILAEIKATRAELQEFREEQAVINKLLTGDSAGIKNQLRDVRDDLKVFRRDIRDWTRNTDEKIDKIEDRLDGVRDALNH</sequence>
<reference evidence="1 2" key="1">
    <citation type="submission" date="2024-09" db="EMBL/GenBank/DDBJ databases">
        <title>Paenibacillus zeirhizospherea sp. nov., isolated from surface of the maize (Zea mays) roots in a horticulture field, Hungary.</title>
        <authorList>
            <person name="Marton D."/>
            <person name="Farkas M."/>
            <person name="Bedics A."/>
            <person name="Toth E."/>
            <person name="Tancsics A."/>
            <person name="Boka K."/>
            <person name="Marati G."/>
            <person name="Kriszt B."/>
            <person name="Cserhati M."/>
        </authorList>
    </citation>
    <scope>NUCLEOTIDE SEQUENCE [LARGE SCALE GENOMIC DNA]</scope>
    <source>
        <strain evidence="1 2">JCM 18446</strain>
    </source>
</reference>
<dbReference type="RefSeq" id="WP_375523131.1">
    <property type="nucleotide sequence ID" value="NZ_JBHIRY010000078.1"/>
</dbReference>
<evidence type="ECO:0000313" key="2">
    <source>
        <dbReference type="Proteomes" id="UP001580430"/>
    </source>
</evidence>
<organism evidence="1 2">
    <name type="scientific">Paenibacillus medicaginis</name>
    <dbReference type="NCBI Taxonomy" id="1470560"/>
    <lineage>
        <taxon>Bacteria</taxon>
        <taxon>Bacillati</taxon>
        <taxon>Bacillota</taxon>
        <taxon>Bacilli</taxon>
        <taxon>Bacillales</taxon>
        <taxon>Paenibacillaceae</taxon>
        <taxon>Paenibacillus</taxon>
    </lineage>
</organism>
<dbReference type="EMBL" id="JBHIRY010000078">
    <property type="protein sequence ID" value="MFB5764139.1"/>
    <property type="molecule type" value="Genomic_DNA"/>
</dbReference>
<dbReference type="Proteomes" id="UP001580430">
    <property type="component" value="Unassembled WGS sequence"/>
</dbReference>